<protein>
    <submittedName>
        <fullName evidence="3">Extracellular solute-binding protein family 5</fullName>
    </submittedName>
</protein>
<dbReference type="HOGENOM" id="CLU_017028_7_2_0"/>
<dbReference type="InterPro" id="IPR030678">
    <property type="entry name" value="Peptide/Ni-bd"/>
</dbReference>
<dbReference type="Gene3D" id="3.40.190.10">
    <property type="entry name" value="Periplasmic binding protein-like II"/>
    <property type="match status" value="1"/>
</dbReference>
<reference evidence="3" key="1">
    <citation type="journal article" date="2015" name="PeerJ">
        <title>First genomic representation of candidate bacterial phylum KSB3 points to enhanced environmental sensing as a trigger of wastewater bulking.</title>
        <authorList>
            <person name="Sekiguchi Y."/>
            <person name="Ohashi A."/>
            <person name="Parks D.H."/>
            <person name="Yamauchi T."/>
            <person name="Tyson G.W."/>
            <person name="Hugenholtz P."/>
        </authorList>
    </citation>
    <scope>NUCLEOTIDE SEQUENCE [LARGE SCALE GENOMIC DNA]</scope>
</reference>
<feature type="domain" description="Solute-binding protein family 5" evidence="2">
    <location>
        <begin position="73"/>
        <end position="497"/>
    </location>
</feature>
<evidence type="ECO:0000313" key="4">
    <source>
        <dbReference type="Proteomes" id="UP000030661"/>
    </source>
</evidence>
<dbReference type="GO" id="GO:0043190">
    <property type="term" value="C:ATP-binding cassette (ABC) transporter complex"/>
    <property type="evidence" value="ECO:0007669"/>
    <property type="project" value="InterPro"/>
</dbReference>
<dbReference type="AlphaFoldDB" id="A0A081C844"/>
<proteinExistence type="predicted"/>
<dbReference type="PANTHER" id="PTHR30290">
    <property type="entry name" value="PERIPLASMIC BINDING COMPONENT OF ABC TRANSPORTER"/>
    <property type="match status" value="1"/>
</dbReference>
<dbReference type="Proteomes" id="UP000030661">
    <property type="component" value="Unassembled WGS sequence"/>
</dbReference>
<dbReference type="GO" id="GO:1904680">
    <property type="term" value="F:peptide transmembrane transporter activity"/>
    <property type="evidence" value="ECO:0007669"/>
    <property type="project" value="TreeGrafter"/>
</dbReference>
<evidence type="ECO:0000259" key="2">
    <source>
        <dbReference type="Pfam" id="PF00496"/>
    </source>
</evidence>
<name>A0A081C844_VECG1</name>
<dbReference type="SUPFAM" id="SSF53850">
    <property type="entry name" value="Periplasmic binding protein-like II"/>
    <property type="match status" value="1"/>
</dbReference>
<keyword evidence="1" id="KW-0732">Signal</keyword>
<dbReference type="InterPro" id="IPR039424">
    <property type="entry name" value="SBP_5"/>
</dbReference>
<feature type="signal peptide" evidence="1">
    <location>
        <begin position="1"/>
        <end position="22"/>
    </location>
</feature>
<dbReference type="STRING" id="1499967.U27_00647"/>
<dbReference type="InterPro" id="IPR000914">
    <property type="entry name" value="SBP_5_dom"/>
</dbReference>
<dbReference type="GO" id="GO:0015833">
    <property type="term" value="P:peptide transport"/>
    <property type="evidence" value="ECO:0007669"/>
    <property type="project" value="TreeGrafter"/>
</dbReference>
<feature type="chain" id="PRO_5001755707" evidence="1">
    <location>
        <begin position="23"/>
        <end position="583"/>
    </location>
</feature>
<gene>
    <name evidence="3" type="ORF">U27_00647</name>
</gene>
<dbReference type="CDD" id="cd08512">
    <property type="entry name" value="PBP2_NikA_DppA_OppA_like_7"/>
    <property type="match status" value="1"/>
</dbReference>
<dbReference type="Gene3D" id="3.10.105.10">
    <property type="entry name" value="Dipeptide-binding Protein, Domain 3"/>
    <property type="match status" value="1"/>
</dbReference>
<dbReference type="GO" id="GO:0042597">
    <property type="term" value="C:periplasmic space"/>
    <property type="evidence" value="ECO:0007669"/>
    <property type="project" value="UniProtKB-ARBA"/>
</dbReference>
<dbReference type="Pfam" id="PF00496">
    <property type="entry name" value="SBP_bac_5"/>
    <property type="match status" value="1"/>
</dbReference>
<dbReference type="PANTHER" id="PTHR30290:SF34">
    <property type="entry name" value="ABC TRANSPORTER, PERIPLASMIC OLIGO-PEPTIDE BINDING PROTEIN, PUTATIVE-RELATED"/>
    <property type="match status" value="1"/>
</dbReference>
<organism evidence="3">
    <name type="scientific">Vecturithrix granuli</name>
    <dbReference type="NCBI Taxonomy" id="1499967"/>
    <lineage>
        <taxon>Bacteria</taxon>
        <taxon>Candidatus Moduliflexota</taxon>
        <taxon>Candidatus Vecturitrichia</taxon>
        <taxon>Candidatus Vecturitrichales</taxon>
        <taxon>Candidatus Vecturitrichaceae</taxon>
        <taxon>Candidatus Vecturithrix</taxon>
    </lineage>
</organism>
<accession>A0A081C844</accession>
<dbReference type="EMBL" id="DF820474">
    <property type="protein sequence ID" value="GAK60749.1"/>
    <property type="molecule type" value="Genomic_DNA"/>
</dbReference>
<sequence>MKKMSTILLCFALILGTTSVFAEIKNPDTFIKATYGTERTLDPSVAYDTTSSQRLHNIYDNLIRFDGESTEKFVPQLAVEVPSVENGGISADGMTYTFKIREGVKFHGGETLTAEDVEYSFERNMVVDPDGGPMWMMLEALTGEGSTRDADGKLIPGIFEKIMNAVEVDGNTVVLHLPMPYPPLMGILSQSWAAIFPKSWAIANGCWDGTLENAEKVNNPAPGHEPLIEKVNGTGPYKLKSWEQSKEFVFERFEEYWGEKPALKYAIVKYVPEWSTRKLMLLNGDVDTASVDDPYVPEMLEVEGLKSYKVPQLSVSAAMFCQKVNPDQNTSIGSGKLDGQGIPPDFFSDINVRKAFMHAFDRGLYESDVLQNISTVPTNPNIPGLPYAIDVPVYEFDLEKAAEYMKKAWNGEAWEKGFKMTITYNTGNARREGAAIMLAENIMSLNPKFQVEVANVEWKDYLVKYRNFQYPIYIIGWGADYPDPHNFLYTFMKSTGVYGRYMAYKNPEVDELCDKGIATSVPEERAKIYARLQNLWYEDAVGLCIYQENLYRFYKDWVQGFVPHPMDGDAAEWFYRLSKEEKK</sequence>
<dbReference type="eggNOG" id="COG0747">
    <property type="taxonomic scope" value="Bacteria"/>
</dbReference>
<keyword evidence="4" id="KW-1185">Reference proteome</keyword>
<evidence type="ECO:0000256" key="1">
    <source>
        <dbReference type="SAM" id="SignalP"/>
    </source>
</evidence>
<dbReference type="PIRSF" id="PIRSF002741">
    <property type="entry name" value="MppA"/>
    <property type="match status" value="1"/>
</dbReference>
<evidence type="ECO:0000313" key="3">
    <source>
        <dbReference type="EMBL" id="GAK60749.1"/>
    </source>
</evidence>
<dbReference type="Gene3D" id="3.90.76.10">
    <property type="entry name" value="Dipeptide-binding Protein, Domain 1"/>
    <property type="match status" value="1"/>
</dbReference>